<dbReference type="Gene3D" id="4.10.49.10">
    <property type="entry name" value="Cytochrome c oxidase subunit VIIc"/>
    <property type="match status" value="1"/>
</dbReference>
<keyword evidence="4 10" id="KW-0812">Transmembrane</keyword>
<keyword evidence="6 10" id="KW-0809">Transit peptide</keyword>
<dbReference type="InterPro" id="IPR004202">
    <property type="entry name" value="COX7C/Cox8"/>
</dbReference>
<evidence type="ECO:0000256" key="2">
    <source>
        <dbReference type="ARBA" id="ARBA00004673"/>
    </source>
</evidence>
<dbReference type="Pfam" id="PF02935">
    <property type="entry name" value="COX7C"/>
    <property type="match status" value="1"/>
</dbReference>
<keyword evidence="5 10" id="KW-0999">Mitochondrion inner membrane</keyword>
<feature type="transmembrane region" description="Helical" evidence="10">
    <location>
        <begin position="61"/>
        <end position="83"/>
    </location>
</feature>
<evidence type="ECO:0000256" key="10">
    <source>
        <dbReference type="RuleBase" id="RU368123"/>
    </source>
</evidence>
<comment type="pathway">
    <text evidence="2 10">Energy metabolism; oxidative phosphorylation.</text>
</comment>
<dbReference type="PANTHER" id="PTHR13313">
    <property type="entry name" value="CYTOCHROME C OXIDASE SUBUNIT VIIC"/>
    <property type="match status" value="1"/>
</dbReference>
<organism evidence="11 12">
    <name type="scientific">Myxozyma melibiosi</name>
    <dbReference type="NCBI Taxonomy" id="54550"/>
    <lineage>
        <taxon>Eukaryota</taxon>
        <taxon>Fungi</taxon>
        <taxon>Dikarya</taxon>
        <taxon>Ascomycota</taxon>
        <taxon>Saccharomycotina</taxon>
        <taxon>Lipomycetes</taxon>
        <taxon>Lipomycetales</taxon>
        <taxon>Lipomycetaceae</taxon>
        <taxon>Myxozyma</taxon>
    </lineage>
</organism>
<comment type="subcellular location">
    <subcellularLocation>
        <location evidence="1 10">Mitochondrion inner membrane</location>
        <topology evidence="1 10">Single-pass membrane protein</topology>
    </subcellularLocation>
</comment>
<dbReference type="RefSeq" id="XP_064768363.1">
    <property type="nucleotide sequence ID" value="XM_064912516.1"/>
</dbReference>
<dbReference type="SUPFAM" id="SSF81427">
    <property type="entry name" value="Mitochondrial cytochrome c oxidase subunit VIIc (aka VIIIa)"/>
    <property type="match status" value="1"/>
</dbReference>
<proteinExistence type="inferred from homology"/>
<comment type="subunit">
    <text evidence="10">Component of the cytochrome c oxidase (complex IV, CIV), a multisubunit enzyme composed of a catalytic core of 3 subunits and several supernumerary subunits. The complex exists as a monomer or a dimer and forms supercomplexes (SCs) in the inner mitochondrial membrane with ubiquinol-cytochrome c oxidoreductase (cytochrome b-c1 complex, complex III, CIII).</text>
</comment>
<evidence type="ECO:0000256" key="4">
    <source>
        <dbReference type="ARBA" id="ARBA00022692"/>
    </source>
</evidence>
<dbReference type="Proteomes" id="UP001498771">
    <property type="component" value="Unassembled WGS sequence"/>
</dbReference>
<dbReference type="GeneID" id="90038028"/>
<reference evidence="11 12" key="1">
    <citation type="submission" date="2024-03" db="EMBL/GenBank/DDBJ databases">
        <title>Genome-scale model development and genomic sequencing of the oleaginous clade Lipomyces.</title>
        <authorList>
            <consortium name="Lawrence Berkeley National Laboratory"/>
            <person name="Czajka J.J."/>
            <person name="Han Y."/>
            <person name="Kim J."/>
            <person name="Mondo S.J."/>
            <person name="Hofstad B.A."/>
            <person name="Robles A."/>
            <person name="Haridas S."/>
            <person name="Riley R."/>
            <person name="LaButti K."/>
            <person name="Pangilinan J."/>
            <person name="Andreopoulos W."/>
            <person name="Lipzen A."/>
            <person name="Yan J."/>
            <person name="Wang M."/>
            <person name="Ng V."/>
            <person name="Grigoriev I.V."/>
            <person name="Spatafora J.W."/>
            <person name="Magnuson J.K."/>
            <person name="Baker S.E."/>
            <person name="Pomraning K.R."/>
        </authorList>
    </citation>
    <scope>NUCLEOTIDE SEQUENCE [LARGE SCALE GENOMIC DNA]</scope>
    <source>
        <strain evidence="11 12">Phaff 52-87</strain>
    </source>
</reference>
<evidence type="ECO:0000256" key="1">
    <source>
        <dbReference type="ARBA" id="ARBA00004434"/>
    </source>
</evidence>
<keyword evidence="9 10" id="KW-0472">Membrane</keyword>
<evidence type="ECO:0000256" key="6">
    <source>
        <dbReference type="ARBA" id="ARBA00022946"/>
    </source>
</evidence>
<evidence type="ECO:0000256" key="9">
    <source>
        <dbReference type="ARBA" id="ARBA00023136"/>
    </source>
</evidence>
<evidence type="ECO:0000313" key="12">
    <source>
        <dbReference type="Proteomes" id="UP001498771"/>
    </source>
</evidence>
<evidence type="ECO:0000313" key="11">
    <source>
        <dbReference type="EMBL" id="KAK7205330.1"/>
    </source>
</evidence>
<keyword evidence="12" id="KW-1185">Reference proteome</keyword>
<dbReference type="EMBL" id="JBBJBU010000005">
    <property type="protein sequence ID" value="KAK7205330.1"/>
    <property type="molecule type" value="Genomic_DNA"/>
</dbReference>
<evidence type="ECO:0000256" key="5">
    <source>
        <dbReference type="ARBA" id="ARBA00022792"/>
    </source>
</evidence>
<accession>A0ABR1F662</accession>
<dbReference type="PANTHER" id="PTHR13313:SF0">
    <property type="entry name" value="CYTOCHROME C OXIDASE SUBUNIT 7C, MITOCHONDRIAL"/>
    <property type="match status" value="1"/>
</dbReference>
<dbReference type="InterPro" id="IPR036636">
    <property type="entry name" value="COX7C/Cox8_sf"/>
</dbReference>
<keyword evidence="7 10" id="KW-1133">Transmembrane helix</keyword>
<comment type="function">
    <text evidence="10">Component of the cytochrome c oxidase, the last enzyme in the mitochondrial electron transport chain which drives oxidative phosphorylation. The respiratory chain contains 3 multisubunit complexes succinate dehydrogenase (complex II, CII), ubiquinol-cytochrome c oxidoreductase (cytochrome b-c1 complex, complex III, CIII) and cytochrome c oxidase (complex IV, CIV), that cooperate to transfer electrons derived from NADH and succinate to molecular oxygen, creating an electrochemical gradient over the inner membrane that drives transmembrane transport and the ATP synthase. Cytochrome c oxidase is the component of the respiratory chain that catalyzes the reduction of oxygen to water. Electrons originating from reduced cytochrome c in the intermembrane space (IMS) are transferred via the dinuclear copper A center (CU(A)) of subunit 2 and heme A of subunit 1 to the active site in subunit 1, a binuclear center (BNC) formed by heme A3 and copper B (CU(B)). The BNC reduces molecular oxygen to 2 water molecules using 4 electrons from cytochrome c in the IMS and 4 protons from the mitochondrial matrix.</text>
</comment>
<name>A0ABR1F662_9ASCO</name>
<evidence type="ECO:0000256" key="7">
    <source>
        <dbReference type="ARBA" id="ARBA00022989"/>
    </source>
</evidence>
<sequence length="86" mass="9901">MYAPTVARTSVRSAVRSMSAREMIFKRGFQSSQVAKSTHHWPEGPYNNLPFKVHNRRIPFFIPYTLFFLVPFVTPFGMAAFALSKM</sequence>
<evidence type="ECO:0000256" key="3">
    <source>
        <dbReference type="ARBA" id="ARBA00010514"/>
    </source>
</evidence>
<keyword evidence="8 10" id="KW-0496">Mitochondrion</keyword>
<evidence type="ECO:0000256" key="8">
    <source>
        <dbReference type="ARBA" id="ARBA00023128"/>
    </source>
</evidence>
<gene>
    <name evidence="11" type="ORF">BZA70DRAFT_277855</name>
</gene>
<comment type="caution">
    <text evidence="11">The sequence shown here is derived from an EMBL/GenBank/DDBJ whole genome shotgun (WGS) entry which is preliminary data.</text>
</comment>
<comment type="similarity">
    <text evidence="3 10">Belongs to the cytochrome c oxidase VIIc family.</text>
</comment>
<protein>
    <recommendedName>
        <fullName evidence="10">Cytochrome c oxidase subunit 8, mitochondrial</fullName>
    </recommendedName>
    <alternativeName>
        <fullName evidence="10">Cytochrome c oxidase polypeptide VIII</fullName>
    </alternativeName>
</protein>